<dbReference type="Proteomes" id="UP000770717">
    <property type="component" value="Unassembled WGS sequence"/>
</dbReference>
<dbReference type="EMBL" id="WNTK01062323">
    <property type="protein sequence ID" value="KAG9460517.1"/>
    <property type="molecule type" value="Genomic_DNA"/>
</dbReference>
<organism evidence="2 3">
    <name type="scientific">Eleutherodactylus coqui</name>
    <name type="common">Puerto Rican coqui</name>
    <dbReference type="NCBI Taxonomy" id="57060"/>
    <lineage>
        <taxon>Eukaryota</taxon>
        <taxon>Metazoa</taxon>
        <taxon>Chordata</taxon>
        <taxon>Craniata</taxon>
        <taxon>Vertebrata</taxon>
        <taxon>Euteleostomi</taxon>
        <taxon>Amphibia</taxon>
        <taxon>Batrachia</taxon>
        <taxon>Anura</taxon>
        <taxon>Neobatrachia</taxon>
        <taxon>Hyloidea</taxon>
        <taxon>Eleutherodactylidae</taxon>
        <taxon>Eleutherodactylinae</taxon>
        <taxon>Eleutherodactylus</taxon>
        <taxon>Eleutherodactylus</taxon>
    </lineage>
</organism>
<sequence length="87" mass="9990">MCVMQSTNHQVTTMVFPDWLVQSSMLILEDPLTCCWYLSSVYTGSWISILTCLSQQLTTIFTSVFLCILSFVIYKFILVNLIAALFY</sequence>
<gene>
    <name evidence="2" type="ORF">GDO78_021338</name>
</gene>
<protein>
    <submittedName>
        <fullName evidence="2">Uncharacterized protein</fullName>
    </submittedName>
</protein>
<name>A0A8J6AYN2_ELECQ</name>
<evidence type="ECO:0000256" key="1">
    <source>
        <dbReference type="SAM" id="Phobius"/>
    </source>
</evidence>
<keyword evidence="1" id="KW-1133">Transmembrane helix</keyword>
<dbReference type="AlphaFoldDB" id="A0A8J6AYN2"/>
<keyword evidence="1" id="KW-0472">Membrane</keyword>
<keyword evidence="3" id="KW-1185">Reference proteome</keyword>
<evidence type="ECO:0000313" key="3">
    <source>
        <dbReference type="Proteomes" id="UP000770717"/>
    </source>
</evidence>
<feature type="transmembrane region" description="Helical" evidence="1">
    <location>
        <begin position="60"/>
        <end position="86"/>
    </location>
</feature>
<comment type="caution">
    <text evidence="2">The sequence shown here is derived from an EMBL/GenBank/DDBJ whole genome shotgun (WGS) entry which is preliminary data.</text>
</comment>
<evidence type="ECO:0000313" key="2">
    <source>
        <dbReference type="EMBL" id="KAG9460517.1"/>
    </source>
</evidence>
<proteinExistence type="predicted"/>
<keyword evidence="1" id="KW-0812">Transmembrane</keyword>
<accession>A0A8J6AYN2</accession>
<reference evidence="2" key="1">
    <citation type="thesis" date="2020" institute="ProQuest LLC" country="789 East Eisenhower Parkway, Ann Arbor, MI, USA">
        <title>Comparative Genomics and Chromosome Evolution.</title>
        <authorList>
            <person name="Mudd A.B."/>
        </authorList>
    </citation>
    <scope>NUCLEOTIDE SEQUENCE</scope>
    <source>
        <strain evidence="2">HN-11 Male</strain>
        <tissue evidence="2">Kidney and liver</tissue>
    </source>
</reference>